<proteinExistence type="predicted"/>
<gene>
    <name evidence="1" type="ORF">F2Z07_27850</name>
</gene>
<comment type="caution">
    <text evidence="1">The sequence shown here is derived from an EMBL/GenBank/DDBJ whole genome shotgun (WGS) entry which is preliminary data.</text>
</comment>
<keyword evidence="1" id="KW-0456">Lyase</keyword>
<accession>A0A6L3IIS4</accession>
<name>A0A6L3IIS4_9BACT</name>
<protein>
    <submittedName>
        <fullName evidence="1">Argininosuccinate lyase</fullName>
    </submittedName>
</protein>
<sequence length="53" mass="6026">EAGKFTHDKKVHHTHEGSIGNLCNDRIESLMRQVVDGFNFSVMEQAERSLLGR</sequence>
<organism evidence="1 2">
    <name type="scientific">Phocaeicola dorei</name>
    <dbReference type="NCBI Taxonomy" id="357276"/>
    <lineage>
        <taxon>Bacteria</taxon>
        <taxon>Pseudomonadati</taxon>
        <taxon>Bacteroidota</taxon>
        <taxon>Bacteroidia</taxon>
        <taxon>Bacteroidales</taxon>
        <taxon>Bacteroidaceae</taxon>
        <taxon>Phocaeicola</taxon>
    </lineage>
</organism>
<dbReference type="EMBL" id="VVZV01000373">
    <property type="protein sequence ID" value="KAA5300506.1"/>
    <property type="molecule type" value="Genomic_DNA"/>
</dbReference>
<dbReference type="Proteomes" id="UP000481700">
    <property type="component" value="Unassembled WGS sequence"/>
</dbReference>
<feature type="non-terminal residue" evidence="1">
    <location>
        <position position="1"/>
    </location>
</feature>
<dbReference type="AlphaFoldDB" id="A0A6L3IIS4"/>
<reference evidence="1 2" key="1">
    <citation type="journal article" date="2019" name="Nat. Med.">
        <title>A library of human gut bacterial isolates paired with longitudinal multiomics data enables mechanistic microbiome research.</title>
        <authorList>
            <person name="Poyet M."/>
            <person name="Groussin M."/>
            <person name="Gibbons S.M."/>
            <person name="Avila-Pacheco J."/>
            <person name="Jiang X."/>
            <person name="Kearney S.M."/>
            <person name="Perrotta A.R."/>
            <person name="Berdy B."/>
            <person name="Zhao S."/>
            <person name="Lieberman T.D."/>
            <person name="Swanson P.K."/>
            <person name="Smith M."/>
            <person name="Roesemann S."/>
            <person name="Alexander J.E."/>
            <person name="Rich S.A."/>
            <person name="Livny J."/>
            <person name="Vlamakis H."/>
            <person name="Clish C."/>
            <person name="Bullock K."/>
            <person name="Deik A."/>
            <person name="Scott J."/>
            <person name="Pierce K.A."/>
            <person name="Xavier R.J."/>
            <person name="Alm E.J."/>
        </authorList>
    </citation>
    <scope>NUCLEOTIDE SEQUENCE [LARGE SCALE GENOMIC DNA]</scope>
    <source>
        <strain evidence="1 2">BIOML-A25</strain>
    </source>
</reference>
<dbReference type="GO" id="GO:0016829">
    <property type="term" value="F:lyase activity"/>
    <property type="evidence" value="ECO:0007669"/>
    <property type="project" value="UniProtKB-KW"/>
</dbReference>
<evidence type="ECO:0000313" key="2">
    <source>
        <dbReference type="Proteomes" id="UP000481700"/>
    </source>
</evidence>
<evidence type="ECO:0000313" key="1">
    <source>
        <dbReference type="EMBL" id="KAA5300506.1"/>
    </source>
</evidence>